<feature type="domain" description="Four-carbon acid sugar kinase N-terminal" evidence="7">
    <location>
        <begin position="3"/>
        <end position="226"/>
    </location>
</feature>
<feature type="domain" description="Four-carbon acid sugar kinase nucleotide binding" evidence="8">
    <location>
        <begin position="249"/>
        <end position="418"/>
    </location>
</feature>
<name>A0ABQ1ZMZ8_9BACL</name>
<evidence type="ECO:0000259" key="8">
    <source>
        <dbReference type="Pfam" id="PF17042"/>
    </source>
</evidence>
<protein>
    <submittedName>
        <fullName evidence="9">Membrane protein</fullName>
    </submittedName>
</protein>
<keyword evidence="10" id="KW-1185">Reference proteome</keyword>
<gene>
    <name evidence="9" type="primary">ygbK</name>
    <name evidence="9" type="ORF">GCM10007362_05680</name>
</gene>
<comment type="caution">
    <text evidence="9">The sequence shown here is derived from an EMBL/GenBank/DDBJ whole genome shotgun (WGS) entry which is preliminary data.</text>
</comment>
<comment type="similarity">
    <text evidence="1">Belongs to the four-carbon acid sugar kinase family.</text>
</comment>
<keyword evidence="2" id="KW-0808">Transferase</keyword>
<proteinExistence type="inferred from homology"/>
<dbReference type="InterPro" id="IPR037051">
    <property type="entry name" value="4-carb_acid_sugar_kinase_N_sf"/>
</dbReference>
<dbReference type="InterPro" id="IPR042213">
    <property type="entry name" value="NBD_C_sf"/>
</dbReference>
<keyword evidence="3" id="KW-0547">Nucleotide-binding</keyword>
<dbReference type="InterPro" id="IPR010737">
    <property type="entry name" value="4-carb_acid_sugar_kinase_N"/>
</dbReference>
<dbReference type="Proteomes" id="UP000605427">
    <property type="component" value="Unassembled WGS sequence"/>
</dbReference>
<evidence type="ECO:0000313" key="9">
    <source>
        <dbReference type="EMBL" id="GGH70014.1"/>
    </source>
</evidence>
<dbReference type="Pfam" id="PF17042">
    <property type="entry name" value="NBD_C"/>
    <property type="match status" value="1"/>
</dbReference>
<evidence type="ECO:0000256" key="3">
    <source>
        <dbReference type="ARBA" id="ARBA00022741"/>
    </source>
</evidence>
<reference evidence="10" key="1">
    <citation type="journal article" date="2019" name="Int. J. Syst. Evol. Microbiol.">
        <title>The Global Catalogue of Microorganisms (GCM) 10K type strain sequencing project: providing services to taxonomists for standard genome sequencing and annotation.</title>
        <authorList>
            <consortium name="The Broad Institute Genomics Platform"/>
            <consortium name="The Broad Institute Genome Sequencing Center for Infectious Disease"/>
            <person name="Wu L."/>
            <person name="Ma J."/>
        </authorList>
    </citation>
    <scope>NUCLEOTIDE SEQUENCE [LARGE SCALE GENOMIC DNA]</scope>
    <source>
        <strain evidence="10">CCM 8702</strain>
    </source>
</reference>
<evidence type="ECO:0000259" key="7">
    <source>
        <dbReference type="Pfam" id="PF07005"/>
    </source>
</evidence>
<evidence type="ECO:0000256" key="2">
    <source>
        <dbReference type="ARBA" id="ARBA00022679"/>
    </source>
</evidence>
<dbReference type="RefSeq" id="WP_172238777.1">
    <property type="nucleotide sequence ID" value="NZ_BMDD01000001.1"/>
</dbReference>
<accession>A0ABQ1ZMZ8</accession>
<dbReference type="Pfam" id="PF07005">
    <property type="entry name" value="SBD_N"/>
    <property type="match status" value="1"/>
</dbReference>
<keyword evidence="4" id="KW-0418">Kinase</keyword>
<dbReference type="Gene3D" id="3.40.980.20">
    <property type="entry name" value="Four-carbon acid sugar kinase, nucleotide binding domain"/>
    <property type="match status" value="1"/>
</dbReference>
<dbReference type="EMBL" id="BMDD01000001">
    <property type="protein sequence ID" value="GGH70014.1"/>
    <property type="molecule type" value="Genomic_DNA"/>
</dbReference>
<keyword evidence="5" id="KW-0067">ATP-binding</keyword>
<evidence type="ECO:0000256" key="5">
    <source>
        <dbReference type="ARBA" id="ARBA00022840"/>
    </source>
</evidence>
<evidence type="ECO:0000256" key="6">
    <source>
        <dbReference type="ARBA" id="ARBA00023277"/>
    </source>
</evidence>
<evidence type="ECO:0000256" key="4">
    <source>
        <dbReference type="ARBA" id="ARBA00022777"/>
    </source>
</evidence>
<evidence type="ECO:0000256" key="1">
    <source>
        <dbReference type="ARBA" id="ARBA00005715"/>
    </source>
</evidence>
<organism evidence="9 10">
    <name type="scientific">Saccharibacillus endophyticus</name>
    <dbReference type="NCBI Taxonomy" id="2060666"/>
    <lineage>
        <taxon>Bacteria</taxon>
        <taxon>Bacillati</taxon>
        <taxon>Bacillota</taxon>
        <taxon>Bacilli</taxon>
        <taxon>Bacillales</taxon>
        <taxon>Paenibacillaceae</taxon>
        <taxon>Saccharibacillus</taxon>
    </lineage>
</organism>
<keyword evidence="6" id="KW-0119">Carbohydrate metabolism</keyword>
<dbReference type="SUPFAM" id="SSF142764">
    <property type="entry name" value="YgbK-like"/>
    <property type="match status" value="1"/>
</dbReference>
<dbReference type="Gene3D" id="3.40.50.10840">
    <property type="entry name" value="Putative sugar-binding, N-terminal domain"/>
    <property type="match status" value="1"/>
</dbReference>
<sequence>MKLAIIADDLTGANDSGVQLSRNGLKTTVLFDMDAEAAKVYEAVAFDTDSRAVEPDQAYQRVKTAAEFLLESGFDTLFKKVDSTMRGNIGAELDAFYDALKPDFLMFAPGYPKNNRTVLDSTLYLNGIPVGETEIAKDPKTPVTISDLTRLLGAQTSRRIGTLTVNDLERGTRHLLERLKRYAAEGAAYIIVDSTEERHLEQILTGLKNVPYRLAWAGSAGLANYLPAYHGLSADSNRLQISDEPGQVLTVVGSVNRNSRAQLAYLLEQNNVRAVAFESWKAVASKKECEDEIRRVYDEALNAARQGRDVAVFSTGAPEHIEQAWKVGESAGFSRTEISNEIVKALAAVCAPLLEQNLFKGVSMSGGDTAKQVCLRWGVKGFELLDELEIGVPISSFLGKEGLYVVTKAGGFGTKSVFAHAIEKLKGVQQL</sequence>
<evidence type="ECO:0000313" key="10">
    <source>
        <dbReference type="Proteomes" id="UP000605427"/>
    </source>
</evidence>
<dbReference type="InterPro" id="IPR031475">
    <property type="entry name" value="NBD_C"/>
</dbReference>